<evidence type="ECO:0000313" key="5">
    <source>
        <dbReference type="EMBL" id="RWZ46189.1"/>
    </source>
</evidence>
<keyword evidence="3" id="KW-0804">Transcription</keyword>
<feature type="domain" description="HTH gntR-type" evidence="4">
    <location>
        <begin position="1"/>
        <end position="53"/>
    </location>
</feature>
<evidence type="ECO:0000259" key="4">
    <source>
        <dbReference type="PROSITE" id="PS50949"/>
    </source>
</evidence>
<dbReference type="Pfam" id="PF00392">
    <property type="entry name" value="GntR"/>
    <property type="match status" value="1"/>
</dbReference>
<dbReference type="SUPFAM" id="SSF46785">
    <property type="entry name" value="Winged helix' DNA-binding domain"/>
    <property type="match status" value="1"/>
</dbReference>
<dbReference type="SMART" id="SM00345">
    <property type="entry name" value="HTH_GNTR"/>
    <property type="match status" value="1"/>
</dbReference>
<dbReference type="AlphaFoldDB" id="A0A3S3ZWG0"/>
<dbReference type="Pfam" id="PF07729">
    <property type="entry name" value="FCD"/>
    <property type="match status" value="1"/>
</dbReference>
<evidence type="ECO:0000256" key="1">
    <source>
        <dbReference type="ARBA" id="ARBA00023015"/>
    </source>
</evidence>
<keyword evidence="1" id="KW-0805">Transcription regulation</keyword>
<dbReference type="Gene3D" id="1.10.10.10">
    <property type="entry name" value="Winged helix-like DNA-binding domain superfamily/Winged helix DNA-binding domain"/>
    <property type="match status" value="1"/>
</dbReference>
<dbReference type="OrthoDB" id="9784718at2"/>
<reference evidence="5 6" key="1">
    <citation type="submission" date="2018-12" db="EMBL/GenBank/DDBJ databases">
        <authorList>
            <person name="Li F."/>
        </authorList>
    </citation>
    <scope>NUCLEOTIDE SEQUENCE [LARGE SCALE GENOMIC DNA]</scope>
    <source>
        <strain evidence="5 6">11W25H-1</strain>
    </source>
</reference>
<evidence type="ECO:0000256" key="3">
    <source>
        <dbReference type="ARBA" id="ARBA00023163"/>
    </source>
</evidence>
<dbReference type="InterPro" id="IPR000524">
    <property type="entry name" value="Tscrpt_reg_HTH_GntR"/>
</dbReference>
<dbReference type="PROSITE" id="PS50949">
    <property type="entry name" value="HTH_GNTR"/>
    <property type="match status" value="1"/>
</dbReference>
<dbReference type="InterPro" id="IPR036390">
    <property type="entry name" value="WH_DNA-bd_sf"/>
</dbReference>
<dbReference type="EMBL" id="RZNB01000008">
    <property type="protein sequence ID" value="RWZ46189.1"/>
    <property type="molecule type" value="Genomic_DNA"/>
</dbReference>
<dbReference type="InterPro" id="IPR036388">
    <property type="entry name" value="WH-like_DNA-bd_sf"/>
</dbReference>
<dbReference type="Gene3D" id="1.20.120.530">
    <property type="entry name" value="GntR ligand-binding domain-like"/>
    <property type="match status" value="1"/>
</dbReference>
<dbReference type="GO" id="GO:0003677">
    <property type="term" value="F:DNA binding"/>
    <property type="evidence" value="ECO:0007669"/>
    <property type="project" value="UniProtKB-KW"/>
</dbReference>
<protein>
    <submittedName>
        <fullName evidence="5">FadR family transcriptional regulator</fullName>
    </submittedName>
</protein>
<dbReference type="PANTHER" id="PTHR43537:SF5">
    <property type="entry name" value="UXU OPERON TRANSCRIPTIONAL REGULATOR"/>
    <property type="match status" value="1"/>
</dbReference>
<dbReference type="InterPro" id="IPR008920">
    <property type="entry name" value="TF_FadR/GntR_C"/>
</dbReference>
<keyword evidence="2" id="KW-0238">DNA-binding</keyword>
<dbReference type="GO" id="GO:0003700">
    <property type="term" value="F:DNA-binding transcription factor activity"/>
    <property type="evidence" value="ECO:0007669"/>
    <property type="project" value="InterPro"/>
</dbReference>
<proteinExistence type="predicted"/>
<sequence>MLAAGQRLPPPEETAVAFDVSAMTVRRAYRTLSEEGVLVRRRGNAGGTFIADAPPRGGAADASTVAAYRADADRVHALIDQRAALEAGLASVAAVTRSDADIARLGELTERMRTVPDWAGYRSADTAFHERLVAAAGLPAASELHHRISHELYAYFIPYRIDYLRSSNEEHARLIAALTARDAGAASRLAFDHVADLHGSMYVGLGTH</sequence>
<organism evidence="5 6">
    <name type="scientific">Labedella phragmitis</name>
    <dbReference type="NCBI Taxonomy" id="2498849"/>
    <lineage>
        <taxon>Bacteria</taxon>
        <taxon>Bacillati</taxon>
        <taxon>Actinomycetota</taxon>
        <taxon>Actinomycetes</taxon>
        <taxon>Micrococcales</taxon>
        <taxon>Microbacteriaceae</taxon>
        <taxon>Labedella</taxon>
    </lineage>
</organism>
<evidence type="ECO:0000256" key="2">
    <source>
        <dbReference type="ARBA" id="ARBA00023125"/>
    </source>
</evidence>
<accession>A0A3S3ZWG0</accession>
<keyword evidence="6" id="KW-1185">Reference proteome</keyword>
<dbReference type="InterPro" id="IPR011711">
    <property type="entry name" value="GntR_C"/>
</dbReference>
<gene>
    <name evidence="5" type="ORF">ELQ90_15560</name>
</gene>
<dbReference type="SMART" id="SM00895">
    <property type="entry name" value="FCD"/>
    <property type="match status" value="1"/>
</dbReference>
<comment type="caution">
    <text evidence="5">The sequence shown here is derived from an EMBL/GenBank/DDBJ whole genome shotgun (WGS) entry which is preliminary data.</text>
</comment>
<dbReference type="PANTHER" id="PTHR43537">
    <property type="entry name" value="TRANSCRIPTIONAL REGULATOR, GNTR FAMILY"/>
    <property type="match status" value="1"/>
</dbReference>
<evidence type="ECO:0000313" key="6">
    <source>
        <dbReference type="Proteomes" id="UP000288547"/>
    </source>
</evidence>
<dbReference type="SUPFAM" id="SSF48008">
    <property type="entry name" value="GntR ligand-binding domain-like"/>
    <property type="match status" value="1"/>
</dbReference>
<dbReference type="Proteomes" id="UP000288547">
    <property type="component" value="Unassembled WGS sequence"/>
</dbReference>
<name>A0A3S3ZWG0_9MICO</name>